<feature type="transmembrane region" description="Helical" evidence="2">
    <location>
        <begin position="69"/>
        <end position="89"/>
    </location>
</feature>
<feature type="transmembrane region" description="Helical" evidence="2">
    <location>
        <begin position="101"/>
        <end position="122"/>
    </location>
</feature>
<protein>
    <recommendedName>
        <fullName evidence="3">CAAX prenyl protease 2/Lysostaphin resistance protein A-like domain-containing protein</fullName>
    </recommendedName>
</protein>
<evidence type="ECO:0000256" key="1">
    <source>
        <dbReference type="SAM" id="MobiDB-lite"/>
    </source>
</evidence>
<dbReference type="Proteomes" id="UP000075260">
    <property type="component" value="Unassembled WGS sequence"/>
</dbReference>
<dbReference type="InterPro" id="IPR003675">
    <property type="entry name" value="Rce1/LyrA-like_dom"/>
</dbReference>
<keyword evidence="2" id="KW-0472">Membrane</keyword>
<organism evidence="4 5">
    <name type="scientific">Sorangium cellulosum</name>
    <name type="common">Polyangium cellulosum</name>
    <dbReference type="NCBI Taxonomy" id="56"/>
    <lineage>
        <taxon>Bacteria</taxon>
        <taxon>Pseudomonadati</taxon>
        <taxon>Myxococcota</taxon>
        <taxon>Polyangia</taxon>
        <taxon>Polyangiales</taxon>
        <taxon>Polyangiaceae</taxon>
        <taxon>Sorangium</taxon>
    </lineage>
</organism>
<name>A0A150QBL0_SORCE</name>
<keyword evidence="2" id="KW-1133">Transmembrane helix</keyword>
<evidence type="ECO:0000313" key="5">
    <source>
        <dbReference type="Proteomes" id="UP000075260"/>
    </source>
</evidence>
<gene>
    <name evidence="4" type="ORF">BE15_35225</name>
</gene>
<reference evidence="4 5" key="1">
    <citation type="submission" date="2014-02" db="EMBL/GenBank/DDBJ databases">
        <title>The small core and large imbalanced accessory genome model reveals a collaborative survival strategy of Sorangium cellulosum strains in nature.</title>
        <authorList>
            <person name="Han K."/>
            <person name="Peng R."/>
            <person name="Blom J."/>
            <person name="Li Y.-Z."/>
        </authorList>
    </citation>
    <scope>NUCLEOTIDE SEQUENCE [LARGE SCALE GENOMIC DNA]</scope>
    <source>
        <strain evidence="4 5">So0008-312</strain>
    </source>
</reference>
<dbReference type="Pfam" id="PF02517">
    <property type="entry name" value="Rce1-like"/>
    <property type="match status" value="1"/>
</dbReference>
<evidence type="ECO:0000313" key="4">
    <source>
        <dbReference type="EMBL" id="KYF65394.1"/>
    </source>
</evidence>
<dbReference type="OrthoDB" id="9814348at2"/>
<dbReference type="AlphaFoldDB" id="A0A150QBL0"/>
<dbReference type="EMBL" id="JEMA01000834">
    <property type="protein sequence ID" value="KYF65394.1"/>
    <property type="molecule type" value="Genomic_DNA"/>
</dbReference>
<feature type="region of interest" description="Disordered" evidence="1">
    <location>
        <begin position="1"/>
        <end position="22"/>
    </location>
</feature>
<feature type="transmembrane region" description="Helical" evidence="2">
    <location>
        <begin position="30"/>
        <end position="49"/>
    </location>
</feature>
<feature type="domain" description="CAAX prenyl protease 2/Lysostaphin resistance protein A-like" evidence="3">
    <location>
        <begin position="135"/>
        <end position="240"/>
    </location>
</feature>
<keyword evidence="2" id="KW-0812">Transmembrane</keyword>
<sequence length="246" mass="25932">MPGAGPELARPGAAPGGDKPTSKSDALTDLALTMPIFVLYHLGVAFLPIRNAADPVTAELRALAKHSLPMYAGLTVAVGAVFVLVLSVLGRGHALQTRRFALLATEGALYAILMRFAGSYVVGSLRLGPPVASNDIFTGVVMSLGAGFYEEIAFRAGLYGLGALAIKLVFGRGAQGVVLLVGWAIVSAAVFSGWHYVGSLGDPWNLPSFVFRMVCGLVLTGIYVFRGFAPAVWTHALYDVWVLVLR</sequence>
<dbReference type="GO" id="GO:0080120">
    <property type="term" value="P:CAAX-box protein maturation"/>
    <property type="evidence" value="ECO:0007669"/>
    <property type="project" value="UniProtKB-ARBA"/>
</dbReference>
<accession>A0A150QBL0</accession>
<evidence type="ECO:0000259" key="3">
    <source>
        <dbReference type="Pfam" id="PF02517"/>
    </source>
</evidence>
<comment type="caution">
    <text evidence="4">The sequence shown here is derived from an EMBL/GenBank/DDBJ whole genome shotgun (WGS) entry which is preliminary data.</text>
</comment>
<feature type="transmembrane region" description="Helical" evidence="2">
    <location>
        <begin position="177"/>
        <end position="197"/>
    </location>
</feature>
<dbReference type="GO" id="GO:0004175">
    <property type="term" value="F:endopeptidase activity"/>
    <property type="evidence" value="ECO:0007669"/>
    <property type="project" value="UniProtKB-ARBA"/>
</dbReference>
<feature type="transmembrane region" description="Helical" evidence="2">
    <location>
        <begin position="152"/>
        <end position="170"/>
    </location>
</feature>
<feature type="transmembrane region" description="Helical" evidence="2">
    <location>
        <begin position="209"/>
        <end position="229"/>
    </location>
</feature>
<dbReference type="RefSeq" id="WP_061611153.1">
    <property type="nucleotide sequence ID" value="NZ_CP162579.1"/>
</dbReference>
<evidence type="ECO:0000256" key="2">
    <source>
        <dbReference type="SAM" id="Phobius"/>
    </source>
</evidence>
<proteinExistence type="predicted"/>